<dbReference type="EnsemblMetazoa" id="GPAI016787-RA">
    <property type="protein sequence ID" value="GPAI016787-PA"/>
    <property type="gene ID" value="GPAI016787"/>
</dbReference>
<keyword evidence="1" id="KW-0472">Membrane</keyword>
<dbReference type="AlphaFoldDB" id="A0A1A9ZJG7"/>
<sequence>MNPALNYSVFSATVFSSQSVDIGGLLPKIVYLESSSACLSHRLNICSTQWKLFSHFLEFTCALNGGIFLLFIVAGCDFYLILYAIHIYGGHYYGYEEHLLYFIIFLKNRKHLKSDETVNSLLIYAQLTRQPFRSKIRKMTKNYSHQKMNTLPLNTNCFSFKNDERWQRVE</sequence>
<protein>
    <submittedName>
        <fullName evidence="2">Uncharacterized protein</fullName>
    </submittedName>
</protein>
<keyword evidence="1" id="KW-0812">Transmembrane</keyword>
<dbReference type="VEuPathDB" id="VectorBase:GPAI016787"/>
<feature type="transmembrane region" description="Helical" evidence="1">
    <location>
        <begin position="62"/>
        <end position="85"/>
    </location>
</feature>
<evidence type="ECO:0000313" key="2">
    <source>
        <dbReference type="EnsemblMetazoa" id="GPAI016787-PA"/>
    </source>
</evidence>
<keyword evidence="1" id="KW-1133">Transmembrane helix</keyword>
<evidence type="ECO:0000256" key="1">
    <source>
        <dbReference type="SAM" id="Phobius"/>
    </source>
</evidence>
<reference evidence="3" key="1">
    <citation type="submission" date="2014-03" db="EMBL/GenBank/DDBJ databases">
        <authorList>
            <person name="Aksoy S."/>
            <person name="Warren W."/>
            <person name="Wilson R.K."/>
        </authorList>
    </citation>
    <scope>NUCLEOTIDE SEQUENCE [LARGE SCALE GENOMIC DNA]</scope>
    <source>
        <strain evidence="3">IAEA</strain>
    </source>
</reference>
<organism evidence="2 3">
    <name type="scientific">Glossina pallidipes</name>
    <name type="common">Tsetse fly</name>
    <dbReference type="NCBI Taxonomy" id="7398"/>
    <lineage>
        <taxon>Eukaryota</taxon>
        <taxon>Metazoa</taxon>
        <taxon>Ecdysozoa</taxon>
        <taxon>Arthropoda</taxon>
        <taxon>Hexapoda</taxon>
        <taxon>Insecta</taxon>
        <taxon>Pterygota</taxon>
        <taxon>Neoptera</taxon>
        <taxon>Endopterygota</taxon>
        <taxon>Diptera</taxon>
        <taxon>Brachycera</taxon>
        <taxon>Muscomorpha</taxon>
        <taxon>Hippoboscoidea</taxon>
        <taxon>Glossinidae</taxon>
        <taxon>Glossina</taxon>
    </lineage>
</organism>
<proteinExistence type="predicted"/>
<keyword evidence="3" id="KW-1185">Reference proteome</keyword>
<reference evidence="2" key="2">
    <citation type="submission" date="2020-05" db="UniProtKB">
        <authorList>
            <consortium name="EnsemblMetazoa"/>
        </authorList>
    </citation>
    <scope>IDENTIFICATION</scope>
    <source>
        <strain evidence="2">IAEA</strain>
    </source>
</reference>
<name>A0A1A9ZJG7_GLOPL</name>
<dbReference type="Proteomes" id="UP000092445">
    <property type="component" value="Unassembled WGS sequence"/>
</dbReference>
<evidence type="ECO:0000313" key="3">
    <source>
        <dbReference type="Proteomes" id="UP000092445"/>
    </source>
</evidence>
<accession>A0A1A9ZJG7</accession>